<evidence type="ECO:0000313" key="2">
    <source>
        <dbReference type="Proteomes" id="UP000299102"/>
    </source>
</evidence>
<reference evidence="1 2" key="1">
    <citation type="journal article" date="2019" name="Commun. Biol.">
        <title>The bagworm genome reveals a unique fibroin gene that provides high tensile strength.</title>
        <authorList>
            <person name="Kono N."/>
            <person name="Nakamura H."/>
            <person name="Ohtoshi R."/>
            <person name="Tomita M."/>
            <person name="Numata K."/>
            <person name="Arakawa K."/>
        </authorList>
    </citation>
    <scope>NUCLEOTIDE SEQUENCE [LARGE SCALE GENOMIC DNA]</scope>
</reference>
<keyword evidence="2" id="KW-1185">Reference proteome</keyword>
<dbReference type="AlphaFoldDB" id="A0A4C1TDS2"/>
<accession>A0A4C1TDS2</accession>
<comment type="caution">
    <text evidence="1">The sequence shown here is derived from an EMBL/GenBank/DDBJ whole genome shotgun (WGS) entry which is preliminary data.</text>
</comment>
<organism evidence="1 2">
    <name type="scientific">Eumeta variegata</name>
    <name type="common">Bagworm moth</name>
    <name type="synonym">Eumeta japonica</name>
    <dbReference type="NCBI Taxonomy" id="151549"/>
    <lineage>
        <taxon>Eukaryota</taxon>
        <taxon>Metazoa</taxon>
        <taxon>Ecdysozoa</taxon>
        <taxon>Arthropoda</taxon>
        <taxon>Hexapoda</taxon>
        <taxon>Insecta</taxon>
        <taxon>Pterygota</taxon>
        <taxon>Neoptera</taxon>
        <taxon>Endopterygota</taxon>
        <taxon>Lepidoptera</taxon>
        <taxon>Glossata</taxon>
        <taxon>Ditrysia</taxon>
        <taxon>Tineoidea</taxon>
        <taxon>Psychidae</taxon>
        <taxon>Oiketicinae</taxon>
        <taxon>Eumeta</taxon>
    </lineage>
</organism>
<dbReference type="Proteomes" id="UP000299102">
    <property type="component" value="Unassembled WGS sequence"/>
</dbReference>
<dbReference type="EMBL" id="BGZK01000050">
    <property type="protein sequence ID" value="GBP12265.1"/>
    <property type="molecule type" value="Genomic_DNA"/>
</dbReference>
<name>A0A4C1TDS2_EUMVA</name>
<proteinExistence type="predicted"/>
<protein>
    <submittedName>
        <fullName evidence="1">Uncharacterized protein</fullName>
    </submittedName>
</protein>
<gene>
    <name evidence="1" type="ORF">EVAR_6432_1</name>
</gene>
<sequence>MKFKVGQEVEFGAEIKNVTGVETGVENEVEGQGLRVTNNPCQRRDANVLDPWVRRRTYVSERIPLSFISTDHVANYHPDLLPGLDMEFDEI</sequence>
<evidence type="ECO:0000313" key="1">
    <source>
        <dbReference type="EMBL" id="GBP12265.1"/>
    </source>
</evidence>